<comment type="pathway">
    <text evidence="2 8">Bacterial outer membrane biogenesis; LPS core biosynthesis.</text>
</comment>
<keyword evidence="8" id="KW-0448">Lipopolysaccharide biosynthesis</keyword>
<evidence type="ECO:0000256" key="7">
    <source>
        <dbReference type="ARBA" id="ARBA00049183"/>
    </source>
</evidence>
<dbReference type="GO" id="GO:0043842">
    <property type="term" value="F:Kdo transferase activity"/>
    <property type="evidence" value="ECO:0007669"/>
    <property type="project" value="UniProtKB-EC"/>
</dbReference>
<comment type="catalytic activity">
    <reaction evidence="7 8">
        <text>lipid IVA (E. coli) + CMP-3-deoxy-beta-D-manno-octulosonate = alpha-Kdo-(2-&gt;6)-lipid IVA (E. coli) + CMP + H(+)</text>
        <dbReference type="Rhea" id="RHEA:28066"/>
        <dbReference type="ChEBI" id="CHEBI:15378"/>
        <dbReference type="ChEBI" id="CHEBI:58603"/>
        <dbReference type="ChEBI" id="CHEBI:60364"/>
        <dbReference type="ChEBI" id="CHEBI:60377"/>
        <dbReference type="ChEBI" id="CHEBI:85987"/>
        <dbReference type="EC" id="2.4.99.12"/>
    </reaction>
</comment>
<comment type="subcellular location">
    <subcellularLocation>
        <location evidence="8">Cell membrane</location>
    </subcellularLocation>
</comment>
<dbReference type="Pfam" id="PF04413">
    <property type="entry name" value="Glycos_transf_N"/>
    <property type="match status" value="1"/>
</dbReference>
<evidence type="ECO:0000256" key="2">
    <source>
        <dbReference type="ARBA" id="ARBA00004713"/>
    </source>
</evidence>
<evidence type="ECO:0000256" key="1">
    <source>
        <dbReference type="ARBA" id="ARBA00003394"/>
    </source>
</evidence>
<dbReference type="Proteomes" id="UP000298631">
    <property type="component" value="Chromosome"/>
</dbReference>
<dbReference type="EMBL" id="CP039964">
    <property type="protein sequence ID" value="QCO55638.1"/>
    <property type="molecule type" value="Genomic_DNA"/>
</dbReference>
<comment type="similarity">
    <text evidence="8">Belongs to the glycosyltransferase group 1 family.</text>
</comment>
<proteinExistence type="inferred from homology"/>
<evidence type="ECO:0000256" key="6">
    <source>
        <dbReference type="ARBA" id="ARBA00031445"/>
    </source>
</evidence>
<keyword evidence="5 8" id="KW-0808">Transferase</keyword>
<evidence type="ECO:0000256" key="4">
    <source>
        <dbReference type="ARBA" id="ARBA00019077"/>
    </source>
</evidence>
<dbReference type="InterPro" id="IPR038107">
    <property type="entry name" value="Glycos_transf_N_sf"/>
</dbReference>
<dbReference type="EC" id="2.4.99.12" evidence="3 8"/>
<dbReference type="InterPro" id="IPR007507">
    <property type="entry name" value="Glycos_transf_N"/>
</dbReference>
<evidence type="ECO:0000313" key="10">
    <source>
        <dbReference type="EMBL" id="QCO55638.1"/>
    </source>
</evidence>
<protein>
    <recommendedName>
        <fullName evidence="4 8">3-deoxy-D-manno-octulosonic acid transferase</fullName>
        <shortName evidence="8">Kdo transferase</shortName>
        <ecNumber evidence="3 8">2.4.99.12</ecNumber>
    </recommendedName>
    <alternativeName>
        <fullName evidence="6 8">Lipid IV(A) 3-deoxy-D-manno-octulosonic acid transferase</fullName>
    </alternativeName>
</protein>
<sequence>MAYSLGLTLYNLANRRRAVSDDARPPRPAGRLVWLHAPTRNSLPQIAGLARRLEEDHGLNILLTSDVAPDLLHPGITWQPTPADTPAEARRMLDHWQPDVVVLSDGQLRPALLHEAHERRIPSVLVDARTPTIMEGNEGWWPGLMRGTLMSLDAVLTVDGPAARAFRRAGAPTKIVQVTGRMESPSAVLSCAEAERAFIAAQLATRPVWFAASLPEDEEAAVIAAHRGAMKLAHRLLLILSPQDPVRIPALVAHLEQDEQWVVACRCRDDELEADVQVYITEPGVEYGLWYRLAPVTYLGGGMGDGGINRDPMEAAALGSAILHGPRAGRFGTTLGRLASAQATSLVRNAAELRRGLIELLSPDRSARLAQAAWAVESDGAEATDTAIKVICDLVEGRR</sequence>
<name>A0A4P8EFJ6_9RHOB</name>
<evidence type="ECO:0000259" key="9">
    <source>
        <dbReference type="Pfam" id="PF04413"/>
    </source>
</evidence>
<dbReference type="UniPathway" id="UPA00958"/>
<dbReference type="KEGG" id="pseb:EOK75_07740"/>
<dbReference type="AlphaFoldDB" id="A0A4P8EFJ6"/>
<comment type="function">
    <text evidence="1 8">Involved in lipopolysaccharide (LPS) biosynthesis. Catalyzes the transfer of 3-deoxy-D-manno-octulosonate (Kdo) residue(s) from CMP-Kdo to lipid IV(A), the tetraacyldisaccharide-1,4'-bisphosphate precursor of lipid A.</text>
</comment>
<dbReference type="OrthoDB" id="9789797at2"/>
<dbReference type="PANTHER" id="PTHR42755">
    <property type="entry name" value="3-DEOXY-MANNO-OCTULOSONATE CYTIDYLYLTRANSFERASE"/>
    <property type="match status" value="1"/>
</dbReference>
<dbReference type="RefSeq" id="WP_137193364.1">
    <property type="nucleotide sequence ID" value="NZ_CP039964.1"/>
</dbReference>
<evidence type="ECO:0000256" key="5">
    <source>
        <dbReference type="ARBA" id="ARBA00022679"/>
    </source>
</evidence>
<feature type="domain" description="3-deoxy-D-manno-octulosonic-acid transferase N-terminal" evidence="9">
    <location>
        <begin position="27"/>
        <end position="181"/>
    </location>
</feature>
<reference evidence="10 11" key="1">
    <citation type="submission" date="2019-05" db="EMBL/GenBank/DDBJ databases">
        <title>Pseudorhodobacter turbinis sp. nov., isolated from the gut of the Korean turban shell.</title>
        <authorList>
            <person name="Jeong Y.-S."/>
            <person name="Kang W.-R."/>
            <person name="Bae J.-W."/>
        </authorList>
    </citation>
    <scope>NUCLEOTIDE SEQUENCE [LARGE SCALE GENOMIC DNA]</scope>
    <source>
        <strain evidence="10 11">S12M18</strain>
    </source>
</reference>
<organism evidence="10 11">
    <name type="scientific">Pseudorhodobacter turbinis</name>
    <dbReference type="NCBI Taxonomy" id="2500533"/>
    <lineage>
        <taxon>Bacteria</taxon>
        <taxon>Pseudomonadati</taxon>
        <taxon>Pseudomonadota</taxon>
        <taxon>Alphaproteobacteria</taxon>
        <taxon>Rhodobacterales</taxon>
        <taxon>Paracoccaceae</taxon>
        <taxon>Pseudorhodobacter</taxon>
    </lineage>
</organism>
<evidence type="ECO:0000256" key="3">
    <source>
        <dbReference type="ARBA" id="ARBA00012621"/>
    </source>
</evidence>
<evidence type="ECO:0000313" key="11">
    <source>
        <dbReference type="Proteomes" id="UP000298631"/>
    </source>
</evidence>
<evidence type="ECO:0000256" key="8">
    <source>
        <dbReference type="RuleBase" id="RU365103"/>
    </source>
</evidence>
<accession>A0A4P8EFJ6</accession>
<dbReference type="GO" id="GO:0005886">
    <property type="term" value="C:plasma membrane"/>
    <property type="evidence" value="ECO:0007669"/>
    <property type="project" value="UniProtKB-SubCell"/>
</dbReference>
<dbReference type="PANTHER" id="PTHR42755:SF1">
    <property type="entry name" value="3-DEOXY-D-MANNO-OCTULOSONIC ACID TRANSFERASE, MITOCHONDRIAL-RELATED"/>
    <property type="match status" value="1"/>
</dbReference>
<dbReference type="Gene3D" id="3.40.50.2000">
    <property type="entry name" value="Glycogen Phosphorylase B"/>
    <property type="match status" value="1"/>
</dbReference>
<gene>
    <name evidence="10" type="ORF">EOK75_07740</name>
</gene>
<dbReference type="GO" id="GO:0009245">
    <property type="term" value="P:lipid A biosynthetic process"/>
    <property type="evidence" value="ECO:0007669"/>
    <property type="project" value="TreeGrafter"/>
</dbReference>
<keyword evidence="8" id="KW-1003">Cell membrane</keyword>
<keyword evidence="8" id="KW-0472">Membrane</keyword>
<keyword evidence="11" id="KW-1185">Reference proteome</keyword>
<dbReference type="GO" id="GO:0009244">
    <property type="term" value="P:lipopolysaccharide core region biosynthetic process"/>
    <property type="evidence" value="ECO:0007669"/>
    <property type="project" value="UniProtKB-UniRule"/>
</dbReference>
<dbReference type="InterPro" id="IPR039901">
    <property type="entry name" value="Kdotransferase"/>
</dbReference>
<dbReference type="Gene3D" id="3.40.50.11720">
    <property type="entry name" value="3-Deoxy-D-manno-octulosonic-acid transferase, N-terminal domain"/>
    <property type="match status" value="1"/>
</dbReference>